<accession>A0A315ZMS1</accession>
<evidence type="ECO:0000313" key="4">
    <source>
        <dbReference type="Proteomes" id="UP000254051"/>
    </source>
</evidence>
<dbReference type="AlphaFoldDB" id="A0A315ZMS1"/>
<proteinExistence type="predicted"/>
<name>A0A315ZMS1_9FIRM</name>
<sequence>MHSKYTNQQEKIALKEFERTGSVCATIQKLGYPSPATLYRWHEHQKAGIKNWHGYSGQLEDNTDKIHFCNMANHPRHPSAELKLNTLHRCFELGEDIEYVSREIGYSRCSIYKWRRLYLEKRAIGLMSSKKNIKREPLAPKQIQEPFTSKTAEDFQEQINKLQLEVDLLKETINVLKKDPGVDMTNLSNREKAVVVSALKEKYSLSLLLYGLGLPRSSYFYQISVMKQPDKYVEQRTLIKNTFHESRGCYGYRRIWKKLQHQGIIISEKLVRKIMKRELQVLCKVKN</sequence>
<dbReference type="SUPFAM" id="SSF46689">
    <property type="entry name" value="Homeodomain-like"/>
    <property type="match status" value="1"/>
</dbReference>
<keyword evidence="1" id="KW-0175">Coiled coil</keyword>
<dbReference type="InterPro" id="IPR025948">
    <property type="entry name" value="HTH-like_dom"/>
</dbReference>
<evidence type="ECO:0000313" key="3">
    <source>
        <dbReference type="EMBL" id="SUQ16355.1"/>
    </source>
</evidence>
<protein>
    <submittedName>
        <fullName evidence="3">HTH-like domain-containing protein</fullName>
    </submittedName>
</protein>
<evidence type="ECO:0000259" key="2">
    <source>
        <dbReference type="Pfam" id="PF13276"/>
    </source>
</evidence>
<organism evidence="3 4">
    <name type="scientific">Faecalicatena contorta</name>
    <dbReference type="NCBI Taxonomy" id="39482"/>
    <lineage>
        <taxon>Bacteria</taxon>
        <taxon>Bacillati</taxon>
        <taxon>Bacillota</taxon>
        <taxon>Clostridia</taxon>
        <taxon>Lachnospirales</taxon>
        <taxon>Lachnospiraceae</taxon>
        <taxon>Faecalicatena</taxon>
    </lineage>
</organism>
<reference evidence="4" key="1">
    <citation type="submission" date="2017-07" db="EMBL/GenBank/DDBJ databases">
        <authorList>
            <person name="Varghese N."/>
            <person name="Submissions S."/>
        </authorList>
    </citation>
    <scope>NUCLEOTIDE SEQUENCE [LARGE SCALE GENOMIC DNA]</scope>
    <source>
        <strain evidence="4">NLAE-zl-C134</strain>
    </source>
</reference>
<evidence type="ECO:0000256" key="1">
    <source>
        <dbReference type="SAM" id="Coils"/>
    </source>
</evidence>
<feature type="domain" description="HTH-like" evidence="2">
    <location>
        <begin position="236"/>
        <end position="277"/>
    </location>
</feature>
<keyword evidence="4" id="KW-1185">Reference proteome</keyword>
<feature type="coiled-coil region" evidence="1">
    <location>
        <begin position="152"/>
        <end position="179"/>
    </location>
</feature>
<dbReference type="Proteomes" id="UP000254051">
    <property type="component" value="Unassembled WGS sequence"/>
</dbReference>
<dbReference type="OrthoDB" id="568465at2"/>
<dbReference type="InterPro" id="IPR009057">
    <property type="entry name" value="Homeodomain-like_sf"/>
</dbReference>
<gene>
    <name evidence="3" type="ORF">SAMN05216529_1282</name>
</gene>
<dbReference type="Pfam" id="PF13276">
    <property type="entry name" value="HTH_21"/>
    <property type="match status" value="1"/>
</dbReference>
<dbReference type="EMBL" id="UHJJ01000028">
    <property type="protein sequence ID" value="SUQ16355.1"/>
    <property type="molecule type" value="Genomic_DNA"/>
</dbReference>
<dbReference type="RefSeq" id="WP_109714748.1">
    <property type="nucleotide sequence ID" value="NZ_QGDS01000028.1"/>
</dbReference>